<comment type="caution">
    <text evidence="10">The sequence shown here is derived from an EMBL/GenBank/DDBJ whole genome shotgun (WGS) entry which is preliminary data.</text>
</comment>
<gene>
    <name evidence="10" type="ORF">A2961_03515</name>
</gene>
<name>A0A1F8BEC5_9BACT</name>
<evidence type="ECO:0000256" key="6">
    <source>
        <dbReference type="ARBA" id="ARBA00022989"/>
    </source>
</evidence>
<keyword evidence="6 8" id="KW-1133">Transmembrane helix</keyword>
<dbReference type="EMBL" id="MGHF01000027">
    <property type="protein sequence ID" value="OGM62411.1"/>
    <property type="molecule type" value="Genomic_DNA"/>
</dbReference>
<keyword evidence="5 8" id="KW-0812">Transmembrane</keyword>
<dbReference type="PANTHER" id="PTHR33908:SF3">
    <property type="entry name" value="UNDECAPRENYL PHOSPHATE-ALPHA-4-AMINO-4-DEOXY-L-ARABINOSE ARABINOSYL TRANSFERASE"/>
    <property type="match status" value="1"/>
</dbReference>
<keyword evidence="4" id="KW-0808">Transferase</keyword>
<dbReference type="Proteomes" id="UP000177082">
    <property type="component" value="Unassembled WGS sequence"/>
</dbReference>
<dbReference type="GO" id="GO:0016763">
    <property type="term" value="F:pentosyltransferase activity"/>
    <property type="evidence" value="ECO:0007669"/>
    <property type="project" value="TreeGrafter"/>
</dbReference>
<keyword evidence="7 8" id="KW-0472">Membrane</keyword>
<feature type="transmembrane region" description="Helical" evidence="8">
    <location>
        <begin position="208"/>
        <end position="233"/>
    </location>
</feature>
<evidence type="ECO:0000256" key="3">
    <source>
        <dbReference type="ARBA" id="ARBA00022676"/>
    </source>
</evidence>
<comment type="subcellular location">
    <subcellularLocation>
        <location evidence="1">Cell membrane</location>
        <topology evidence="1">Multi-pass membrane protein</topology>
    </subcellularLocation>
</comment>
<evidence type="ECO:0000256" key="7">
    <source>
        <dbReference type="ARBA" id="ARBA00023136"/>
    </source>
</evidence>
<organism evidence="10 11">
    <name type="scientific">Candidatus Woesebacteria bacterium RIFCSPLOWO2_01_FULL_39_21</name>
    <dbReference type="NCBI Taxonomy" id="1802519"/>
    <lineage>
        <taxon>Bacteria</taxon>
        <taxon>Candidatus Woeseibacteriota</taxon>
    </lineage>
</organism>
<feature type="transmembrane region" description="Helical" evidence="8">
    <location>
        <begin position="164"/>
        <end position="196"/>
    </location>
</feature>
<dbReference type="Pfam" id="PF13231">
    <property type="entry name" value="PMT_2"/>
    <property type="match status" value="1"/>
</dbReference>
<evidence type="ECO:0000313" key="10">
    <source>
        <dbReference type="EMBL" id="OGM62411.1"/>
    </source>
</evidence>
<protein>
    <recommendedName>
        <fullName evidence="9">Glycosyltransferase RgtA/B/C/D-like domain-containing protein</fullName>
    </recommendedName>
</protein>
<dbReference type="GO" id="GO:0010041">
    <property type="term" value="P:response to iron(III) ion"/>
    <property type="evidence" value="ECO:0007669"/>
    <property type="project" value="TreeGrafter"/>
</dbReference>
<evidence type="ECO:0000256" key="2">
    <source>
        <dbReference type="ARBA" id="ARBA00022475"/>
    </source>
</evidence>
<evidence type="ECO:0000256" key="1">
    <source>
        <dbReference type="ARBA" id="ARBA00004651"/>
    </source>
</evidence>
<dbReference type="AlphaFoldDB" id="A0A1F8BEC5"/>
<dbReference type="InterPro" id="IPR038731">
    <property type="entry name" value="RgtA/B/C-like"/>
</dbReference>
<feature type="transmembrane region" description="Helical" evidence="8">
    <location>
        <begin position="280"/>
        <end position="299"/>
    </location>
</feature>
<evidence type="ECO:0000256" key="5">
    <source>
        <dbReference type="ARBA" id="ARBA00022692"/>
    </source>
</evidence>
<feature type="domain" description="Glycosyltransferase RgtA/B/C/D-like" evidence="9">
    <location>
        <begin position="68"/>
        <end position="225"/>
    </location>
</feature>
<proteinExistence type="predicted"/>
<evidence type="ECO:0000256" key="8">
    <source>
        <dbReference type="SAM" id="Phobius"/>
    </source>
</evidence>
<dbReference type="GO" id="GO:0009103">
    <property type="term" value="P:lipopolysaccharide biosynthetic process"/>
    <property type="evidence" value="ECO:0007669"/>
    <property type="project" value="UniProtKB-ARBA"/>
</dbReference>
<feature type="transmembrane region" description="Helical" evidence="8">
    <location>
        <begin position="140"/>
        <end position="158"/>
    </location>
</feature>
<feature type="transmembrane region" description="Helical" evidence="8">
    <location>
        <begin position="116"/>
        <end position="133"/>
    </location>
</feature>
<feature type="transmembrane region" description="Helical" evidence="8">
    <location>
        <begin position="360"/>
        <end position="379"/>
    </location>
</feature>
<dbReference type="PANTHER" id="PTHR33908">
    <property type="entry name" value="MANNOSYLTRANSFERASE YKCB-RELATED"/>
    <property type="match status" value="1"/>
</dbReference>
<accession>A0A1F8BEC5</accession>
<dbReference type="GO" id="GO:0005886">
    <property type="term" value="C:plasma membrane"/>
    <property type="evidence" value="ECO:0007669"/>
    <property type="project" value="UniProtKB-SubCell"/>
</dbReference>
<keyword evidence="3" id="KW-0328">Glycosyltransferase</keyword>
<dbReference type="STRING" id="1802519.A2961_03515"/>
<sequence length="533" mass="61886">MLSKLSILILLVFCIFLFFWKLDSVPPGFYIDESMHSYNALSILETGKDEYGKSYPVLFRFYGSYNEPLYIYLTSVSIYLFGDNIFGARFISALAGISSVFLFYFFIYVITKNKITSFFFALFAATNPWLLFYSRIGYEVATGFFLFFLGVFCFYLSFNKPKLIFLAYIIFSLSTYAAYTERFVSPLLAIVLTLIFKKHLSGKFNRKYFLLGIAGAAIIQLPHLVMLFTPAFFQKGDLFSAGLPLLVFIREFFSQYINYFSPEALFFKPDPDMQRSLPEISVFHLWMVVPYFIGWYFVFKNRSSKLSKILITSALITPIPAALTHDPFATHRAMPLLGPQLLIIGIGINKTFEFLKPKFGWLILLLLFFLSGLFLWRSYFVLFPGERSYYWGEQYVELSKIIIQKPETHFVIDQGRLKTAYATIAYFTKIDPVIFQKSTGDTIKNNYYSALPYNHNYYFANVELRPLNWESDIYKDQILVGDTLSISQGQVEEHFLKKEFEIQDPLGETLLQGFRTNPKLKCKIQYTNTDCEN</sequence>
<keyword evidence="2" id="KW-1003">Cell membrane</keyword>
<evidence type="ECO:0000259" key="9">
    <source>
        <dbReference type="Pfam" id="PF13231"/>
    </source>
</evidence>
<feature type="transmembrane region" description="Helical" evidence="8">
    <location>
        <begin position="93"/>
        <end position="110"/>
    </location>
</feature>
<dbReference type="InterPro" id="IPR050297">
    <property type="entry name" value="LipidA_mod_glycosyltrf_83"/>
</dbReference>
<reference evidence="10 11" key="1">
    <citation type="journal article" date="2016" name="Nat. Commun.">
        <title>Thousands of microbial genomes shed light on interconnected biogeochemical processes in an aquifer system.</title>
        <authorList>
            <person name="Anantharaman K."/>
            <person name="Brown C.T."/>
            <person name="Hug L.A."/>
            <person name="Sharon I."/>
            <person name="Castelle C.J."/>
            <person name="Probst A.J."/>
            <person name="Thomas B.C."/>
            <person name="Singh A."/>
            <person name="Wilkins M.J."/>
            <person name="Karaoz U."/>
            <person name="Brodie E.L."/>
            <person name="Williams K.H."/>
            <person name="Hubbard S.S."/>
            <person name="Banfield J.F."/>
        </authorList>
    </citation>
    <scope>NUCLEOTIDE SEQUENCE [LARGE SCALE GENOMIC DNA]</scope>
</reference>
<evidence type="ECO:0000313" key="11">
    <source>
        <dbReference type="Proteomes" id="UP000177082"/>
    </source>
</evidence>
<evidence type="ECO:0000256" key="4">
    <source>
        <dbReference type="ARBA" id="ARBA00022679"/>
    </source>
</evidence>